<dbReference type="Proteomes" id="UP000239001">
    <property type="component" value="Unassembled WGS sequence"/>
</dbReference>
<dbReference type="RefSeq" id="WP_106459441.1">
    <property type="nucleotide sequence ID" value="NZ_PXOH01000058.1"/>
</dbReference>
<keyword evidence="2" id="KW-1185">Reference proteome</keyword>
<gene>
    <name evidence="1" type="ORF">C7H19_24030</name>
</gene>
<dbReference type="EMBL" id="PXOH01000058">
    <property type="protein sequence ID" value="PSF30077.1"/>
    <property type="molecule type" value="Genomic_DNA"/>
</dbReference>
<accession>A0A2T1LQV7</accession>
<reference evidence="1 2" key="2">
    <citation type="submission" date="2018-03" db="EMBL/GenBank/DDBJ databases">
        <authorList>
            <person name="Keele B.F."/>
        </authorList>
    </citation>
    <scope>NUCLEOTIDE SEQUENCE [LARGE SCALE GENOMIC DNA]</scope>
    <source>
        <strain evidence="1 2">CCALA 016</strain>
    </source>
</reference>
<evidence type="ECO:0000313" key="1">
    <source>
        <dbReference type="EMBL" id="PSF30077.1"/>
    </source>
</evidence>
<protein>
    <submittedName>
        <fullName evidence="1">Uncharacterized protein</fullName>
    </submittedName>
</protein>
<dbReference type="AlphaFoldDB" id="A0A2T1LQV7"/>
<organism evidence="1 2">
    <name type="scientific">Aphanothece hegewaldii CCALA 016</name>
    <dbReference type="NCBI Taxonomy" id="2107694"/>
    <lineage>
        <taxon>Bacteria</taxon>
        <taxon>Bacillati</taxon>
        <taxon>Cyanobacteriota</taxon>
        <taxon>Cyanophyceae</taxon>
        <taxon>Oscillatoriophycideae</taxon>
        <taxon>Chroococcales</taxon>
        <taxon>Aphanothecaceae</taxon>
        <taxon>Aphanothece</taxon>
    </lineage>
</organism>
<evidence type="ECO:0000313" key="2">
    <source>
        <dbReference type="Proteomes" id="UP000239001"/>
    </source>
</evidence>
<reference evidence="1 2" key="1">
    <citation type="submission" date="2018-03" db="EMBL/GenBank/DDBJ databases">
        <title>The ancient ancestry and fast evolution of plastids.</title>
        <authorList>
            <person name="Moore K.R."/>
            <person name="Magnabosco C."/>
            <person name="Momper L."/>
            <person name="Gold D.A."/>
            <person name="Bosak T."/>
            <person name="Fournier G.P."/>
        </authorList>
    </citation>
    <scope>NUCLEOTIDE SEQUENCE [LARGE SCALE GENOMIC DNA]</scope>
    <source>
        <strain evidence="1 2">CCALA 016</strain>
    </source>
</reference>
<comment type="caution">
    <text evidence="1">The sequence shown here is derived from an EMBL/GenBank/DDBJ whole genome shotgun (WGS) entry which is preliminary data.</text>
</comment>
<proteinExistence type="predicted"/>
<sequence length="97" mass="10766">MLKLFGFKATIKKELYPNRTTRLQAYTETGSPLCTITVNLADYGLIPPENHAYIKIGQENTGILEPLIEQNIISAPLSTVNYGYMNSCTAVLCKILI</sequence>
<name>A0A2T1LQV7_9CHRO</name>